<feature type="region of interest" description="Disordered" evidence="1">
    <location>
        <begin position="36"/>
        <end position="73"/>
    </location>
</feature>
<dbReference type="EMBL" id="VFOQ01000001">
    <property type="protein sequence ID" value="TQL58814.1"/>
    <property type="molecule type" value="Genomic_DNA"/>
</dbReference>
<keyword evidence="2" id="KW-0472">Membrane</keyword>
<evidence type="ECO:0000313" key="4">
    <source>
        <dbReference type="Proteomes" id="UP000319514"/>
    </source>
</evidence>
<feature type="compositionally biased region" description="Basic and acidic residues" evidence="1">
    <location>
        <begin position="38"/>
        <end position="54"/>
    </location>
</feature>
<reference evidence="3 4" key="1">
    <citation type="submission" date="2019-06" db="EMBL/GenBank/DDBJ databases">
        <title>Sequencing the genomes of 1000 actinobacteria strains.</title>
        <authorList>
            <person name="Klenk H.-P."/>
        </authorList>
    </citation>
    <scope>NUCLEOTIDE SEQUENCE [LARGE SCALE GENOMIC DNA]</scope>
    <source>
        <strain evidence="3 4">DSM 18082</strain>
    </source>
</reference>
<protein>
    <submittedName>
        <fullName evidence="3">Uncharacterized protein</fullName>
    </submittedName>
</protein>
<dbReference type="RefSeq" id="WP_141786908.1">
    <property type="nucleotide sequence ID" value="NZ_BAAAKX010000003.1"/>
</dbReference>
<dbReference type="AlphaFoldDB" id="A0A542ZEQ4"/>
<dbReference type="Proteomes" id="UP000319514">
    <property type="component" value="Unassembled WGS sequence"/>
</dbReference>
<keyword evidence="4" id="KW-1185">Reference proteome</keyword>
<keyword evidence="2" id="KW-1133">Transmembrane helix</keyword>
<accession>A0A542ZEQ4</accession>
<gene>
    <name evidence="3" type="ORF">FB474_0153</name>
</gene>
<dbReference type="OrthoDB" id="9962512at2"/>
<proteinExistence type="predicted"/>
<sequence>MASVIIESFFVAVFVLAVGTVITLAIRGAIYRHHHPRTREERLADEHGDMDPDSFKLSGGPSWTGTSGGGGMG</sequence>
<evidence type="ECO:0000256" key="1">
    <source>
        <dbReference type="SAM" id="MobiDB-lite"/>
    </source>
</evidence>
<comment type="caution">
    <text evidence="3">The sequence shown here is derived from an EMBL/GenBank/DDBJ whole genome shotgun (WGS) entry which is preliminary data.</text>
</comment>
<feature type="transmembrane region" description="Helical" evidence="2">
    <location>
        <begin position="6"/>
        <end position="30"/>
    </location>
</feature>
<evidence type="ECO:0000313" key="3">
    <source>
        <dbReference type="EMBL" id="TQL58814.1"/>
    </source>
</evidence>
<keyword evidence="2" id="KW-0812">Transmembrane</keyword>
<organism evidence="3 4">
    <name type="scientific">Oryzihumus leptocrescens</name>
    <dbReference type="NCBI Taxonomy" id="297536"/>
    <lineage>
        <taxon>Bacteria</taxon>
        <taxon>Bacillati</taxon>
        <taxon>Actinomycetota</taxon>
        <taxon>Actinomycetes</taxon>
        <taxon>Micrococcales</taxon>
        <taxon>Intrasporangiaceae</taxon>
        <taxon>Oryzihumus</taxon>
    </lineage>
</organism>
<evidence type="ECO:0000256" key="2">
    <source>
        <dbReference type="SAM" id="Phobius"/>
    </source>
</evidence>
<name>A0A542ZEQ4_9MICO</name>